<dbReference type="Gene3D" id="3.90.226.30">
    <property type="match status" value="1"/>
</dbReference>
<evidence type="ECO:0000313" key="2">
    <source>
        <dbReference type="EMBL" id="PRY20969.1"/>
    </source>
</evidence>
<name>A0A2T0RIJ0_9RHOB</name>
<organism evidence="2 3">
    <name type="scientific">Aliiruegeria haliotis</name>
    <dbReference type="NCBI Taxonomy" id="1280846"/>
    <lineage>
        <taxon>Bacteria</taxon>
        <taxon>Pseudomonadati</taxon>
        <taxon>Pseudomonadota</taxon>
        <taxon>Alphaproteobacteria</taxon>
        <taxon>Rhodobacterales</taxon>
        <taxon>Roseobacteraceae</taxon>
        <taxon>Aliiruegeria</taxon>
    </lineage>
</organism>
<dbReference type="InterPro" id="IPR048068">
    <property type="entry name" value="LarA-like"/>
</dbReference>
<dbReference type="PANTHER" id="PTHR33171:SF17">
    <property type="entry name" value="LARA-LIKE N-TERMINAL DOMAIN-CONTAINING PROTEIN"/>
    <property type="match status" value="1"/>
</dbReference>
<proteinExistence type="predicted"/>
<dbReference type="Pfam" id="PF09861">
    <property type="entry name" value="Lar_N"/>
    <property type="match status" value="1"/>
</dbReference>
<feature type="domain" description="LarA-like N-terminal" evidence="1">
    <location>
        <begin position="8"/>
        <end position="214"/>
    </location>
</feature>
<reference evidence="2 3" key="1">
    <citation type="submission" date="2018-03" db="EMBL/GenBank/DDBJ databases">
        <title>Genomic Encyclopedia of Archaeal and Bacterial Type Strains, Phase II (KMG-II): from individual species to whole genera.</title>
        <authorList>
            <person name="Goeker M."/>
        </authorList>
    </citation>
    <scope>NUCLEOTIDE SEQUENCE [LARGE SCALE GENOMIC DNA]</scope>
    <source>
        <strain evidence="2 3">DSM 29328</strain>
    </source>
</reference>
<dbReference type="InterPro" id="IPR018657">
    <property type="entry name" value="LarA-like_N"/>
</dbReference>
<dbReference type="Proteomes" id="UP000239480">
    <property type="component" value="Unassembled WGS sequence"/>
</dbReference>
<evidence type="ECO:0000313" key="3">
    <source>
        <dbReference type="Proteomes" id="UP000239480"/>
    </source>
</evidence>
<sequence length="476" mass="52412">MQQVRLDYGEGHMQVELPDTATIVRYGETYQDPPCVDPYEATRKALDNPLGLPPLKDMAGPGKTAVIAFPDRVKGGAHATAHRKVSIPMIVEDLLAGGCRIEDITLICAMGLHRQNTLQEWYGYLGKKIVDQFWPDRLINHDAEGANLLELGNDEMGNIVQTNRIMAEADIPIMVGHCAGNPYGGYSGGYKMLVTGLAGWKSIASHHVPQTMHRKDWMGASPKSRMRDQFKSIGQTIEARIGKTFFEVDAVLGQHSQILDVKAGTLEEVEKATWPLAGKRTNVVLEDMAEPADVLVIGLPRDFHYGPGMGTNPILMNLAIAGQLSRCWNALRPGCVVIAAAQCDGWFNELWFPSYAETYQALQAYNTPREFLESEDAYTLSMDTGYRYRYSNDFTYHPFHAMSMISGGSAAHLWTSAIYLVGGRAPGFARGMGLQPRSTFEQAMAEAENYVGKNPKILCTPEAFSGGVGVHLHRNA</sequence>
<dbReference type="PANTHER" id="PTHR33171">
    <property type="entry name" value="LAR_N DOMAIN-CONTAINING PROTEIN"/>
    <property type="match status" value="1"/>
</dbReference>
<dbReference type="AlphaFoldDB" id="A0A2T0RIJ0"/>
<dbReference type="InterPro" id="IPR043166">
    <property type="entry name" value="LarA-like_C"/>
</dbReference>
<dbReference type="EMBL" id="PVTD01000011">
    <property type="protein sequence ID" value="PRY20969.1"/>
    <property type="molecule type" value="Genomic_DNA"/>
</dbReference>
<gene>
    <name evidence="2" type="ORF">CLV78_111124</name>
</gene>
<comment type="caution">
    <text evidence="2">The sequence shown here is derived from an EMBL/GenBank/DDBJ whole genome shotgun (WGS) entry which is preliminary data.</text>
</comment>
<dbReference type="Gene3D" id="3.40.50.11440">
    <property type="match status" value="1"/>
</dbReference>
<dbReference type="RefSeq" id="WP_106207379.1">
    <property type="nucleotide sequence ID" value="NZ_PVTD01000011.1"/>
</dbReference>
<protein>
    <submittedName>
        <fullName evidence="2">Uncharacterized protein DUF2088</fullName>
    </submittedName>
</protein>
<dbReference type="GO" id="GO:0050043">
    <property type="term" value="F:lactate racemase activity"/>
    <property type="evidence" value="ECO:0007669"/>
    <property type="project" value="InterPro"/>
</dbReference>
<evidence type="ECO:0000259" key="1">
    <source>
        <dbReference type="Pfam" id="PF09861"/>
    </source>
</evidence>
<keyword evidence="3" id="KW-1185">Reference proteome</keyword>
<dbReference type="OrthoDB" id="9770545at2"/>
<accession>A0A2T0RIJ0</accession>